<dbReference type="KEGG" id="srm:SRM_02897"/>
<reference evidence="3" key="2">
    <citation type="submission" date="2010-04" db="EMBL/GenBank/DDBJ databases">
        <title>Genome sequence of Salinibacter ruber M8.</title>
        <authorList>
            <consortium name="Genoscope"/>
        </authorList>
    </citation>
    <scope>NUCLEOTIDE SEQUENCE [LARGE SCALE GENOMIC DNA]</scope>
    <source>
        <strain evidence="3">M8</strain>
    </source>
</reference>
<accession>D5HCR3</accession>
<dbReference type="InterPro" id="IPR029058">
    <property type="entry name" value="AB_hydrolase_fold"/>
</dbReference>
<dbReference type="Proteomes" id="UP000000933">
    <property type="component" value="Chromosome"/>
</dbReference>
<organism evidence="2 3">
    <name type="scientific">Salinibacter ruber (strain M8)</name>
    <dbReference type="NCBI Taxonomy" id="761659"/>
    <lineage>
        <taxon>Bacteria</taxon>
        <taxon>Pseudomonadati</taxon>
        <taxon>Rhodothermota</taxon>
        <taxon>Rhodothermia</taxon>
        <taxon>Rhodothermales</taxon>
        <taxon>Salinibacteraceae</taxon>
        <taxon>Salinibacter</taxon>
    </lineage>
</organism>
<dbReference type="InterPro" id="IPR000073">
    <property type="entry name" value="AB_hydrolase_1"/>
</dbReference>
<dbReference type="GO" id="GO:0016787">
    <property type="term" value="F:hydrolase activity"/>
    <property type="evidence" value="ECO:0007669"/>
    <property type="project" value="UniProtKB-KW"/>
</dbReference>
<gene>
    <name evidence="2" type="primary">mhpC</name>
    <name evidence="2" type="ordered locus">SRM_02897</name>
</gene>
<keyword evidence="2" id="KW-0378">Hydrolase</keyword>
<dbReference type="HOGENOM" id="CLU_020336_50_1_10"/>
<dbReference type="AlphaFoldDB" id="D5HCR3"/>
<dbReference type="EMBL" id="FP565814">
    <property type="protein sequence ID" value="CBH25818.1"/>
    <property type="molecule type" value="Genomic_DNA"/>
</dbReference>
<evidence type="ECO:0000259" key="1">
    <source>
        <dbReference type="Pfam" id="PF12697"/>
    </source>
</evidence>
<dbReference type="Gene3D" id="3.40.50.1820">
    <property type="entry name" value="alpha/beta hydrolase"/>
    <property type="match status" value="1"/>
</dbReference>
<dbReference type="SUPFAM" id="SSF53474">
    <property type="entry name" value="alpha/beta-Hydrolases"/>
    <property type="match status" value="1"/>
</dbReference>
<feature type="domain" description="AB hydrolase-1" evidence="1">
    <location>
        <begin position="27"/>
        <end position="256"/>
    </location>
</feature>
<reference evidence="2 3" key="1">
    <citation type="journal article" date="2010" name="ISME J.">
        <title>Fine-scale evolution: genomic, phenotypic and ecological differentiation in two coexisting Salinibacter ruber strains.</title>
        <authorList>
            <person name="Pena A."/>
            <person name="Teeling H."/>
            <person name="Huerta-Cepas J."/>
            <person name="Santos F."/>
            <person name="Yarza P."/>
            <person name="Brito-Echeverria J."/>
            <person name="Lucio M."/>
            <person name="Schmitt-Kopplin P."/>
            <person name="Meseguer I."/>
            <person name="Schenowitz C."/>
            <person name="Dossat C."/>
            <person name="Barbe V."/>
            <person name="Dopazo J."/>
            <person name="Rossello-Mora R."/>
            <person name="Schuler M."/>
            <person name="Glockner F.O."/>
            <person name="Amann R."/>
            <person name="Gabaldon T."/>
            <person name="Anton J."/>
        </authorList>
    </citation>
    <scope>NUCLEOTIDE SEQUENCE [LARGE SCALE GENOMIC DNA]</scope>
    <source>
        <strain evidence="2 3">M8</strain>
    </source>
</reference>
<protein>
    <submittedName>
        <fullName evidence="2">Alpha/beta hydrolase fold</fullName>
    </submittedName>
</protein>
<sequence length="268" mass="30544">MSAFHMPYDTVDDTRLHYTERGRGAPLLFVHGLGSSSRDWAAQVDDFAKRYRVLRVDLRGHGRSERGEGPYSIAQFAREVAVLLRKHAHEPAHVVGLSMGGMVALELAASAPRLLRSLVVVNSVADMRLHSWRDVWFYVSRRLAVQALGMRRVGRLLARQLFVKPDQGALRRTLVERWAGTDKQAYLWSMDAIMRWSVADRLPRIDTPTLLVSSDEDYTPVAEKRKMKAQMPRAELAVVHDARHALPVERPEAFNAVVDDFLRRVEER</sequence>
<dbReference type="InterPro" id="IPR050266">
    <property type="entry name" value="AB_hydrolase_sf"/>
</dbReference>
<dbReference type="PRINTS" id="PR00111">
    <property type="entry name" value="ABHYDROLASE"/>
</dbReference>
<evidence type="ECO:0000313" key="2">
    <source>
        <dbReference type="EMBL" id="CBH25818.1"/>
    </source>
</evidence>
<dbReference type="Pfam" id="PF12697">
    <property type="entry name" value="Abhydrolase_6"/>
    <property type="match status" value="1"/>
</dbReference>
<dbReference type="PANTHER" id="PTHR43798">
    <property type="entry name" value="MONOACYLGLYCEROL LIPASE"/>
    <property type="match status" value="1"/>
</dbReference>
<evidence type="ECO:0000313" key="3">
    <source>
        <dbReference type="Proteomes" id="UP000000933"/>
    </source>
</evidence>
<name>D5HCR3_SALRM</name>
<proteinExistence type="predicted"/>